<name>A0A318JJE8_9BURK</name>
<comment type="similarity">
    <text evidence="1">Belongs to the P-Pant transferase superfamily. Gsp/Sfp/HetI/AcpT family.</text>
</comment>
<dbReference type="Pfam" id="PF22624">
    <property type="entry name" value="AASDHPPT_N"/>
    <property type="match status" value="1"/>
</dbReference>
<organism evidence="5 6">
    <name type="scientific">Undibacterium pigrum</name>
    <dbReference type="NCBI Taxonomy" id="401470"/>
    <lineage>
        <taxon>Bacteria</taxon>
        <taxon>Pseudomonadati</taxon>
        <taxon>Pseudomonadota</taxon>
        <taxon>Betaproteobacteria</taxon>
        <taxon>Burkholderiales</taxon>
        <taxon>Oxalobacteraceae</taxon>
        <taxon>Undibacterium</taxon>
    </lineage>
</organism>
<dbReference type="OrthoDB" id="9808281at2"/>
<evidence type="ECO:0000313" key="5">
    <source>
        <dbReference type="EMBL" id="PXX47559.1"/>
    </source>
</evidence>
<evidence type="ECO:0000256" key="2">
    <source>
        <dbReference type="ARBA" id="ARBA00022679"/>
    </source>
</evidence>
<feature type="domain" description="4'-phosphopantetheinyl transferase" evidence="3">
    <location>
        <begin position="113"/>
        <end position="189"/>
    </location>
</feature>
<dbReference type="RefSeq" id="WP_110253914.1">
    <property type="nucleotide sequence ID" value="NZ_QJKB01000001.1"/>
</dbReference>
<dbReference type="InterPro" id="IPR008278">
    <property type="entry name" value="4-PPantetheinyl_Trfase_dom"/>
</dbReference>
<comment type="caution">
    <text evidence="5">The sequence shown here is derived from an EMBL/GenBank/DDBJ whole genome shotgun (WGS) entry which is preliminary data.</text>
</comment>
<keyword evidence="6" id="KW-1185">Reference proteome</keyword>
<dbReference type="SUPFAM" id="SSF56214">
    <property type="entry name" value="4'-phosphopantetheinyl transferase"/>
    <property type="match status" value="2"/>
</dbReference>
<accession>A0A318JJE8</accession>
<evidence type="ECO:0000259" key="4">
    <source>
        <dbReference type="Pfam" id="PF22624"/>
    </source>
</evidence>
<dbReference type="GO" id="GO:0019878">
    <property type="term" value="P:lysine biosynthetic process via aminoadipic acid"/>
    <property type="evidence" value="ECO:0007669"/>
    <property type="project" value="TreeGrafter"/>
</dbReference>
<evidence type="ECO:0000256" key="1">
    <source>
        <dbReference type="ARBA" id="ARBA00010990"/>
    </source>
</evidence>
<dbReference type="GO" id="GO:0005829">
    <property type="term" value="C:cytosol"/>
    <property type="evidence" value="ECO:0007669"/>
    <property type="project" value="TreeGrafter"/>
</dbReference>
<dbReference type="Gene3D" id="3.90.470.20">
    <property type="entry name" value="4'-phosphopantetheinyl transferase domain"/>
    <property type="match status" value="2"/>
</dbReference>
<evidence type="ECO:0000259" key="3">
    <source>
        <dbReference type="Pfam" id="PF01648"/>
    </source>
</evidence>
<gene>
    <name evidence="5" type="ORF">DFR42_1011145</name>
</gene>
<protein>
    <submittedName>
        <fullName evidence="5">4'-phosphopantetheinyl transferase</fullName>
    </submittedName>
</protein>
<proteinExistence type="inferred from homology"/>
<dbReference type="PANTHER" id="PTHR12215">
    <property type="entry name" value="PHOSPHOPANTETHEINE TRANSFERASE"/>
    <property type="match status" value="1"/>
</dbReference>
<dbReference type="InterPro" id="IPR055066">
    <property type="entry name" value="AASDHPPT_N"/>
</dbReference>
<sequence>MKTQTDEASIYLLSLHTLTDSVLVNFLPWLSESEVQRYQRFIRPERQRQFLAGRILLRQALARLLDMSATELELIEQAGNAPRLVRPELSDAGFSLSHSGPWVACAVSASTKLGLDIEMLNPERDFSALALQAFNADENAWLAQQDAGNRLHDFYQLWTTKEAQIKLNQKSMQCVHLPHPELSITLCSSRRLTSAPQLLQISLSAK</sequence>
<dbReference type="InterPro" id="IPR050559">
    <property type="entry name" value="P-Pant_transferase_sf"/>
</dbReference>
<dbReference type="GO" id="GO:0008897">
    <property type="term" value="F:holo-[acyl-carrier-protein] synthase activity"/>
    <property type="evidence" value="ECO:0007669"/>
    <property type="project" value="InterPro"/>
</dbReference>
<keyword evidence="2 5" id="KW-0808">Transferase</keyword>
<feature type="domain" description="4'-phosphopantetheinyl transferase N-terminal" evidence="4">
    <location>
        <begin position="26"/>
        <end position="107"/>
    </location>
</feature>
<dbReference type="EMBL" id="QJKB01000001">
    <property type="protein sequence ID" value="PXX47559.1"/>
    <property type="molecule type" value="Genomic_DNA"/>
</dbReference>
<dbReference type="Proteomes" id="UP000247792">
    <property type="component" value="Unassembled WGS sequence"/>
</dbReference>
<evidence type="ECO:0000313" key="6">
    <source>
        <dbReference type="Proteomes" id="UP000247792"/>
    </source>
</evidence>
<reference evidence="5 6" key="1">
    <citation type="submission" date="2018-05" db="EMBL/GenBank/DDBJ databases">
        <title>Genomic Encyclopedia of Type Strains, Phase IV (KMG-IV): sequencing the most valuable type-strain genomes for metagenomic binning, comparative biology and taxonomic classification.</title>
        <authorList>
            <person name="Goeker M."/>
        </authorList>
    </citation>
    <scope>NUCLEOTIDE SEQUENCE [LARGE SCALE GENOMIC DNA]</scope>
    <source>
        <strain evidence="5 6">DSM 19792</strain>
    </source>
</reference>
<dbReference type="PANTHER" id="PTHR12215:SF10">
    <property type="entry name" value="L-AMINOADIPATE-SEMIALDEHYDE DEHYDROGENASE-PHOSPHOPANTETHEINYL TRANSFERASE"/>
    <property type="match status" value="1"/>
</dbReference>
<dbReference type="AlphaFoldDB" id="A0A318JJE8"/>
<dbReference type="Pfam" id="PF01648">
    <property type="entry name" value="ACPS"/>
    <property type="match status" value="1"/>
</dbReference>
<dbReference type="GO" id="GO:0000287">
    <property type="term" value="F:magnesium ion binding"/>
    <property type="evidence" value="ECO:0007669"/>
    <property type="project" value="InterPro"/>
</dbReference>
<dbReference type="InterPro" id="IPR037143">
    <property type="entry name" value="4-PPantetheinyl_Trfase_dom_sf"/>
</dbReference>